<dbReference type="Gene3D" id="3.40.50.10420">
    <property type="entry name" value="NagB/RpiA/CoA transferase-like"/>
    <property type="match status" value="1"/>
</dbReference>
<dbReference type="GeneID" id="19300369"/>
<dbReference type="GO" id="GO:0005524">
    <property type="term" value="F:ATP binding"/>
    <property type="evidence" value="ECO:0007669"/>
    <property type="project" value="UniProtKB-KW"/>
</dbReference>
<organism evidence="8 9">
    <name type="scientific">Gloeophyllum trabeum (strain ATCC 11539 / FP-39264 / Madison 617)</name>
    <name type="common">Brown rot fungus</name>
    <dbReference type="NCBI Taxonomy" id="670483"/>
    <lineage>
        <taxon>Eukaryota</taxon>
        <taxon>Fungi</taxon>
        <taxon>Dikarya</taxon>
        <taxon>Basidiomycota</taxon>
        <taxon>Agaricomycotina</taxon>
        <taxon>Agaricomycetes</taxon>
        <taxon>Gloeophyllales</taxon>
        <taxon>Gloeophyllaceae</taxon>
        <taxon>Gloeophyllum</taxon>
    </lineage>
</organism>
<evidence type="ECO:0000256" key="6">
    <source>
        <dbReference type="PIRSR" id="PIRSR006806-1"/>
    </source>
</evidence>
<dbReference type="STRING" id="670483.S7RHL4"/>
<evidence type="ECO:0000256" key="2">
    <source>
        <dbReference type="ARBA" id="ARBA00022741"/>
    </source>
</evidence>
<gene>
    <name evidence="8" type="ORF">GLOTRDRAFT_117582</name>
</gene>
<keyword evidence="8" id="KW-0808">Transferase</keyword>
<feature type="binding site" evidence="6">
    <location>
        <begin position="138"/>
        <end position="146"/>
    </location>
    <ligand>
        <name>ATP</name>
        <dbReference type="ChEBI" id="CHEBI:30616"/>
    </ligand>
</feature>
<dbReference type="EC" id="6.3.3.2" evidence="5 7"/>
<dbReference type="OrthoDB" id="2015992at2759"/>
<dbReference type="OMA" id="STIYPCQ"/>
<evidence type="ECO:0000313" key="9">
    <source>
        <dbReference type="Proteomes" id="UP000030669"/>
    </source>
</evidence>
<dbReference type="GO" id="GO:0030272">
    <property type="term" value="F:5-formyltetrahydrofolate cyclo-ligase activity"/>
    <property type="evidence" value="ECO:0007669"/>
    <property type="project" value="UniProtKB-EC"/>
</dbReference>
<accession>S7RHL4</accession>
<feature type="binding site" evidence="6">
    <location>
        <position position="57"/>
    </location>
    <ligand>
        <name>substrate</name>
    </ligand>
</feature>
<dbReference type="SUPFAM" id="SSF100950">
    <property type="entry name" value="NagB/RpiA/CoA transferase-like"/>
    <property type="match status" value="1"/>
</dbReference>
<dbReference type="RefSeq" id="XP_007869279.1">
    <property type="nucleotide sequence ID" value="XM_007871088.1"/>
</dbReference>
<evidence type="ECO:0000256" key="5">
    <source>
        <dbReference type="ARBA" id="ARBA00038966"/>
    </source>
</evidence>
<evidence type="ECO:0000256" key="7">
    <source>
        <dbReference type="RuleBase" id="RU361279"/>
    </source>
</evidence>
<dbReference type="GO" id="GO:0035999">
    <property type="term" value="P:tetrahydrofolate interconversion"/>
    <property type="evidence" value="ECO:0007669"/>
    <property type="project" value="TreeGrafter"/>
</dbReference>
<dbReference type="Pfam" id="PF01812">
    <property type="entry name" value="5-FTHF_cyc-lig"/>
    <property type="match status" value="1"/>
</dbReference>
<evidence type="ECO:0000313" key="8">
    <source>
        <dbReference type="EMBL" id="EPQ52084.1"/>
    </source>
</evidence>
<dbReference type="InterPro" id="IPR037171">
    <property type="entry name" value="NagB/RpiA_transferase-like"/>
</dbReference>
<dbReference type="PANTHER" id="PTHR23407">
    <property type="entry name" value="ATPASE INHIBITOR/5-FORMYLTETRAHYDROFOLATE CYCLO-LIGASE"/>
    <property type="match status" value="1"/>
</dbReference>
<comment type="similarity">
    <text evidence="1 7">Belongs to the 5-formyltetrahydrofolate cyclo-ligase family.</text>
</comment>
<dbReference type="GO" id="GO:0009396">
    <property type="term" value="P:folic acid-containing compound biosynthetic process"/>
    <property type="evidence" value="ECO:0007669"/>
    <property type="project" value="TreeGrafter"/>
</dbReference>
<name>S7RHL4_GLOTA</name>
<keyword evidence="2 6" id="KW-0547">Nucleotide-binding</keyword>
<dbReference type="AlphaFoldDB" id="S7RHL4"/>
<evidence type="ECO:0000256" key="3">
    <source>
        <dbReference type="ARBA" id="ARBA00022840"/>
    </source>
</evidence>
<feature type="binding site" evidence="6">
    <location>
        <begin position="11"/>
        <end position="15"/>
    </location>
    <ligand>
        <name>ATP</name>
        <dbReference type="ChEBI" id="CHEBI:30616"/>
    </ligand>
</feature>
<comment type="cofactor">
    <cofactor evidence="7">
        <name>Mg(2+)</name>
        <dbReference type="ChEBI" id="CHEBI:18420"/>
    </cofactor>
</comment>
<dbReference type="eggNOG" id="KOG3093">
    <property type="taxonomic scope" value="Eukaryota"/>
</dbReference>
<dbReference type="InterPro" id="IPR002698">
    <property type="entry name" value="FTHF_cligase"/>
</dbReference>
<protein>
    <recommendedName>
        <fullName evidence="5 7">5-formyltetrahydrofolate cyclo-ligase</fullName>
        <ecNumber evidence="5 7">6.3.3.2</ecNumber>
    </recommendedName>
</protein>
<keyword evidence="7" id="KW-0479">Metal-binding</keyword>
<evidence type="ECO:0000256" key="1">
    <source>
        <dbReference type="ARBA" id="ARBA00010638"/>
    </source>
</evidence>
<dbReference type="PANTHER" id="PTHR23407:SF1">
    <property type="entry name" value="5-FORMYLTETRAHYDROFOLATE CYCLO-LIGASE"/>
    <property type="match status" value="1"/>
</dbReference>
<dbReference type="GO" id="GO:0046872">
    <property type="term" value="F:metal ion binding"/>
    <property type="evidence" value="ECO:0007669"/>
    <property type="project" value="UniProtKB-KW"/>
</dbReference>
<dbReference type="NCBIfam" id="TIGR02727">
    <property type="entry name" value="MTHFS_bact"/>
    <property type="match status" value="1"/>
</dbReference>
<sequence>MACPLLTSPNKRALRKSVTATLRSLPPTDVQEQSHAIAARVLSLPSFAKSKTVSCYLSMPTGEVDTSPLVSEILRAGKSLFVPKIDRSTEGRMEFLKVYGEEDLQPFPSGLWGIREPEHTWGEHRRMSGVAFDRSLSRLGHGKGYYDRFITRYTLLAGRQRPLLGKVALALREQVLEDGQVPTADHDWKMDLIVSPDGVIGQDGSR</sequence>
<keyword evidence="7" id="KW-0460">Magnesium</keyword>
<evidence type="ECO:0000256" key="4">
    <source>
        <dbReference type="ARBA" id="ARBA00036539"/>
    </source>
</evidence>
<dbReference type="HOGENOM" id="CLU_066245_2_1_1"/>
<comment type="catalytic activity">
    <reaction evidence="4 7">
        <text>(6S)-5-formyl-5,6,7,8-tetrahydrofolate + ATP = (6R)-5,10-methenyltetrahydrofolate + ADP + phosphate</text>
        <dbReference type="Rhea" id="RHEA:10488"/>
        <dbReference type="ChEBI" id="CHEBI:30616"/>
        <dbReference type="ChEBI" id="CHEBI:43474"/>
        <dbReference type="ChEBI" id="CHEBI:57455"/>
        <dbReference type="ChEBI" id="CHEBI:57457"/>
        <dbReference type="ChEBI" id="CHEBI:456216"/>
        <dbReference type="EC" id="6.3.3.2"/>
    </reaction>
</comment>
<dbReference type="KEGG" id="gtr:GLOTRDRAFT_117582"/>
<feature type="binding site" evidence="6">
    <location>
        <position position="63"/>
    </location>
    <ligand>
        <name>substrate</name>
    </ligand>
</feature>
<dbReference type="PIRSF" id="PIRSF006806">
    <property type="entry name" value="FTHF_cligase"/>
    <property type="match status" value="1"/>
</dbReference>
<proteinExistence type="inferred from homology"/>
<dbReference type="GO" id="GO:0016740">
    <property type="term" value="F:transferase activity"/>
    <property type="evidence" value="ECO:0007669"/>
    <property type="project" value="UniProtKB-KW"/>
</dbReference>
<reference evidence="8 9" key="1">
    <citation type="journal article" date="2012" name="Science">
        <title>The Paleozoic origin of enzymatic lignin decomposition reconstructed from 31 fungal genomes.</title>
        <authorList>
            <person name="Floudas D."/>
            <person name="Binder M."/>
            <person name="Riley R."/>
            <person name="Barry K."/>
            <person name="Blanchette R.A."/>
            <person name="Henrissat B."/>
            <person name="Martinez A.T."/>
            <person name="Otillar R."/>
            <person name="Spatafora J.W."/>
            <person name="Yadav J.S."/>
            <person name="Aerts A."/>
            <person name="Benoit I."/>
            <person name="Boyd A."/>
            <person name="Carlson A."/>
            <person name="Copeland A."/>
            <person name="Coutinho P.M."/>
            <person name="de Vries R.P."/>
            <person name="Ferreira P."/>
            <person name="Findley K."/>
            <person name="Foster B."/>
            <person name="Gaskell J."/>
            <person name="Glotzer D."/>
            <person name="Gorecki P."/>
            <person name="Heitman J."/>
            <person name="Hesse C."/>
            <person name="Hori C."/>
            <person name="Igarashi K."/>
            <person name="Jurgens J.A."/>
            <person name="Kallen N."/>
            <person name="Kersten P."/>
            <person name="Kohler A."/>
            <person name="Kuees U."/>
            <person name="Kumar T.K.A."/>
            <person name="Kuo A."/>
            <person name="LaButti K."/>
            <person name="Larrondo L.F."/>
            <person name="Lindquist E."/>
            <person name="Ling A."/>
            <person name="Lombard V."/>
            <person name="Lucas S."/>
            <person name="Lundell T."/>
            <person name="Martin R."/>
            <person name="McLaughlin D.J."/>
            <person name="Morgenstern I."/>
            <person name="Morin E."/>
            <person name="Murat C."/>
            <person name="Nagy L.G."/>
            <person name="Nolan M."/>
            <person name="Ohm R.A."/>
            <person name="Patyshakuliyeva A."/>
            <person name="Rokas A."/>
            <person name="Ruiz-Duenas F.J."/>
            <person name="Sabat G."/>
            <person name="Salamov A."/>
            <person name="Samejima M."/>
            <person name="Schmutz J."/>
            <person name="Slot J.C."/>
            <person name="St John F."/>
            <person name="Stenlid J."/>
            <person name="Sun H."/>
            <person name="Sun S."/>
            <person name="Syed K."/>
            <person name="Tsang A."/>
            <person name="Wiebenga A."/>
            <person name="Young D."/>
            <person name="Pisabarro A."/>
            <person name="Eastwood D.C."/>
            <person name="Martin F."/>
            <person name="Cullen D."/>
            <person name="Grigoriev I.V."/>
            <person name="Hibbett D.S."/>
        </authorList>
    </citation>
    <scope>NUCLEOTIDE SEQUENCE [LARGE SCALE GENOMIC DNA]</scope>
    <source>
        <strain evidence="8 9">ATCC 11539</strain>
    </source>
</reference>
<dbReference type="EMBL" id="KB469308">
    <property type="protein sequence ID" value="EPQ52084.1"/>
    <property type="molecule type" value="Genomic_DNA"/>
</dbReference>
<keyword evidence="9" id="KW-1185">Reference proteome</keyword>
<keyword evidence="3 6" id="KW-0067">ATP-binding</keyword>
<dbReference type="GO" id="GO:0005739">
    <property type="term" value="C:mitochondrion"/>
    <property type="evidence" value="ECO:0007669"/>
    <property type="project" value="TreeGrafter"/>
</dbReference>
<dbReference type="Proteomes" id="UP000030669">
    <property type="component" value="Unassembled WGS sequence"/>
</dbReference>
<dbReference type="InterPro" id="IPR024185">
    <property type="entry name" value="FTHF_cligase-like_sf"/>
</dbReference>